<dbReference type="CDD" id="cd01300">
    <property type="entry name" value="YtcJ_like"/>
    <property type="match status" value="1"/>
</dbReference>
<feature type="domain" description="Amidohydrolase 3" evidence="1">
    <location>
        <begin position="25"/>
        <end position="510"/>
    </location>
</feature>
<dbReference type="SUPFAM" id="SSF51556">
    <property type="entry name" value="Metallo-dependent hydrolases"/>
    <property type="match status" value="1"/>
</dbReference>
<reference evidence="2" key="1">
    <citation type="submission" date="2022-06" db="EMBL/GenBank/DDBJ databases">
        <title>Novel species in genus nocardia.</title>
        <authorList>
            <person name="Li F."/>
        </authorList>
    </citation>
    <scope>NUCLEOTIDE SEQUENCE</scope>
    <source>
        <strain evidence="2">CDC141</strain>
    </source>
</reference>
<evidence type="ECO:0000313" key="2">
    <source>
        <dbReference type="EMBL" id="MCM6778435.1"/>
    </source>
</evidence>
<dbReference type="Pfam" id="PF07969">
    <property type="entry name" value="Amidohydro_3"/>
    <property type="match status" value="1"/>
</dbReference>
<dbReference type="Gene3D" id="3.20.20.140">
    <property type="entry name" value="Metal-dependent hydrolases"/>
    <property type="match status" value="1"/>
</dbReference>
<dbReference type="PANTHER" id="PTHR22642:SF2">
    <property type="entry name" value="PROTEIN LONG AFTER FAR-RED 3"/>
    <property type="match status" value="1"/>
</dbReference>
<name>A0A9X2J1T1_9NOCA</name>
<dbReference type="SUPFAM" id="SSF51338">
    <property type="entry name" value="Composite domain of metallo-dependent hydrolases"/>
    <property type="match status" value="1"/>
</dbReference>
<protein>
    <submittedName>
        <fullName evidence="2">Amidohydrolase</fullName>
    </submittedName>
</protein>
<sequence>MAVRGGRIAATADVREWTGPDTEYLDLGGGFAMAGLVDVHTHTDGGYKELFECVLPPEASFDDILAAVRSAASGRGEHEWIVGGSWPNTLADRLGSRAALEALDDAAGGRPVLLSDDSYHNRWVSSAALRAAGIVDGGDGVVCDPQDGRPVGLLTEPAGIAVDRAAAAAQGDIHEREVRGTAHAVSTLNSFGITAFGEAAASLATLRALDRLDHEGTLSAWAVSAMMARDPIRGSEPVGEALFEQGQQLRGRCHLPTFVKIFLDGVPPSRTAYFLEPYVPSGDQDDQWRGRPAMDSAELTEWLRVAARRNLSVKIHCSGDASVRQALDAVARLRADGDRDTIVHIAHAHFVDPADLGRFAELDVVADMSPPLWFPGPLVDQTSAPLGQARLQRLSPCRDLIDAGALLAGGSDWPVSEPNPWPAIAGLVTREDPTGRRTGALGPHQRLTVAEALAMYSHNGARALRIDDRTGSLRPGRSADFIVLDRNPFDVDPHDLAETQVLATYFAGKRIEKNSNT</sequence>
<gene>
    <name evidence="2" type="ORF">NDR86_33595</name>
</gene>
<dbReference type="EMBL" id="JAMRXG010000022">
    <property type="protein sequence ID" value="MCM6778435.1"/>
    <property type="molecule type" value="Genomic_DNA"/>
</dbReference>
<comment type="caution">
    <text evidence="2">The sequence shown here is derived from an EMBL/GenBank/DDBJ whole genome shotgun (WGS) entry which is preliminary data.</text>
</comment>
<keyword evidence="3" id="KW-1185">Reference proteome</keyword>
<dbReference type="Gene3D" id="3.10.310.70">
    <property type="match status" value="1"/>
</dbReference>
<proteinExistence type="predicted"/>
<dbReference type="InterPro" id="IPR033932">
    <property type="entry name" value="YtcJ-like"/>
</dbReference>
<dbReference type="GO" id="GO:0016810">
    <property type="term" value="F:hydrolase activity, acting on carbon-nitrogen (but not peptide) bonds"/>
    <property type="evidence" value="ECO:0007669"/>
    <property type="project" value="InterPro"/>
</dbReference>
<accession>A0A9X2J1T1</accession>
<dbReference type="Proteomes" id="UP001139157">
    <property type="component" value="Unassembled WGS sequence"/>
</dbReference>
<organism evidence="2 3">
    <name type="scientific">Nocardia pulmonis</name>
    <dbReference type="NCBI Taxonomy" id="2951408"/>
    <lineage>
        <taxon>Bacteria</taxon>
        <taxon>Bacillati</taxon>
        <taxon>Actinomycetota</taxon>
        <taxon>Actinomycetes</taxon>
        <taxon>Mycobacteriales</taxon>
        <taxon>Nocardiaceae</taxon>
        <taxon>Nocardia</taxon>
    </lineage>
</organism>
<dbReference type="Gene3D" id="2.30.40.10">
    <property type="entry name" value="Urease, subunit C, domain 1"/>
    <property type="match status" value="1"/>
</dbReference>
<evidence type="ECO:0000259" key="1">
    <source>
        <dbReference type="Pfam" id="PF07969"/>
    </source>
</evidence>
<dbReference type="InterPro" id="IPR011059">
    <property type="entry name" value="Metal-dep_hydrolase_composite"/>
</dbReference>
<dbReference type="InterPro" id="IPR013108">
    <property type="entry name" value="Amidohydro_3"/>
</dbReference>
<dbReference type="PANTHER" id="PTHR22642">
    <property type="entry name" value="IMIDAZOLONEPROPIONASE"/>
    <property type="match status" value="1"/>
</dbReference>
<dbReference type="AlphaFoldDB" id="A0A9X2J1T1"/>
<dbReference type="RefSeq" id="WP_251917946.1">
    <property type="nucleotide sequence ID" value="NZ_JAMRXG010000022.1"/>
</dbReference>
<dbReference type="InterPro" id="IPR032466">
    <property type="entry name" value="Metal_Hydrolase"/>
</dbReference>
<evidence type="ECO:0000313" key="3">
    <source>
        <dbReference type="Proteomes" id="UP001139157"/>
    </source>
</evidence>